<dbReference type="InterPro" id="IPR032675">
    <property type="entry name" value="LRR_dom_sf"/>
</dbReference>
<evidence type="ECO:0000259" key="8">
    <source>
        <dbReference type="PROSITE" id="PS50837"/>
    </source>
</evidence>
<dbReference type="RefSeq" id="XP_030646335.1">
    <property type="nucleotide sequence ID" value="XM_030790475.1"/>
</dbReference>
<dbReference type="InterPro" id="IPR007111">
    <property type="entry name" value="NACHT_NTPase"/>
</dbReference>
<comment type="subcellular location">
    <subcellularLocation>
        <location evidence="1">Cytoplasm</location>
    </subcellularLocation>
</comment>
<feature type="compositionally biased region" description="Polar residues" evidence="7">
    <location>
        <begin position="11"/>
        <end position="20"/>
    </location>
</feature>
<evidence type="ECO:0000256" key="2">
    <source>
        <dbReference type="ARBA" id="ARBA00022490"/>
    </source>
</evidence>
<dbReference type="AlphaFoldDB" id="A0A6J2WLA9"/>
<dbReference type="Pfam" id="PF05729">
    <property type="entry name" value="NACHT"/>
    <property type="match status" value="1"/>
</dbReference>
<keyword evidence="9" id="KW-1185">Reference proteome</keyword>
<dbReference type="InterPro" id="IPR041267">
    <property type="entry name" value="NLRP_HD2"/>
</dbReference>
<dbReference type="FunFam" id="3.80.10.10:FF:000782">
    <property type="entry name" value="Si:ch211-196h16.4"/>
    <property type="match status" value="1"/>
</dbReference>
<dbReference type="Pfam" id="PF17779">
    <property type="entry name" value="WHD_NOD2"/>
    <property type="match status" value="1"/>
</dbReference>
<keyword evidence="3" id="KW-0433">Leucine-rich repeat</keyword>
<keyword evidence="4" id="KW-0677">Repeat</keyword>
<dbReference type="GO" id="GO:0005524">
    <property type="term" value="F:ATP binding"/>
    <property type="evidence" value="ECO:0007669"/>
    <property type="project" value="UniProtKB-KW"/>
</dbReference>
<keyword evidence="2" id="KW-0963">Cytoplasm</keyword>
<evidence type="ECO:0000256" key="4">
    <source>
        <dbReference type="ARBA" id="ARBA00022737"/>
    </source>
</evidence>
<dbReference type="InterPro" id="IPR006553">
    <property type="entry name" value="Leu-rich_rpt_Cys-con_subtyp"/>
</dbReference>
<feature type="domain" description="NACHT" evidence="8">
    <location>
        <begin position="126"/>
        <end position="260"/>
    </location>
</feature>
<dbReference type="FunFam" id="3.80.10.10:FF:001632">
    <property type="entry name" value="Uncharacterized protein"/>
    <property type="match status" value="1"/>
</dbReference>
<keyword evidence="6" id="KW-0067">ATP-binding</keyword>
<gene>
    <name evidence="10" type="primary">LOC115826597</name>
</gene>
<dbReference type="InterPro" id="IPR001611">
    <property type="entry name" value="Leu-rich_rpt"/>
</dbReference>
<evidence type="ECO:0000256" key="7">
    <source>
        <dbReference type="SAM" id="MobiDB-lite"/>
    </source>
</evidence>
<dbReference type="SUPFAM" id="SSF52047">
    <property type="entry name" value="RNI-like"/>
    <property type="match status" value="2"/>
</dbReference>
<dbReference type="InterPro" id="IPR051261">
    <property type="entry name" value="NLR"/>
</dbReference>
<evidence type="ECO:0000313" key="9">
    <source>
        <dbReference type="Proteomes" id="UP000504632"/>
    </source>
</evidence>
<dbReference type="InParanoid" id="A0A6J2WLA9"/>
<feature type="region of interest" description="Disordered" evidence="7">
    <location>
        <begin position="1"/>
        <end position="23"/>
    </location>
</feature>
<protein>
    <submittedName>
        <fullName evidence="10">NACHT, LRR and PYD domains-containing protein 3-like</fullName>
    </submittedName>
</protein>
<dbReference type="InterPro" id="IPR041075">
    <property type="entry name" value="NOD1/2_WH"/>
</dbReference>
<dbReference type="FunFam" id="3.40.50.300:FF:001524">
    <property type="entry name" value="Si:dkey-126g1.7"/>
    <property type="match status" value="1"/>
</dbReference>
<dbReference type="SMART" id="SM01288">
    <property type="entry name" value="FISNA"/>
    <property type="match status" value="1"/>
</dbReference>
<dbReference type="SMART" id="SM00367">
    <property type="entry name" value="LRR_CC"/>
    <property type="match status" value="8"/>
</dbReference>
<dbReference type="Pfam" id="PF14484">
    <property type="entry name" value="FISNA"/>
    <property type="match status" value="1"/>
</dbReference>
<keyword evidence="5" id="KW-0547">Nucleotide-binding</keyword>
<dbReference type="PANTHER" id="PTHR24106">
    <property type="entry name" value="NACHT, LRR AND CARD DOMAINS-CONTAINING"/>
    <property type="match status" value="1"/>
</dbReference>
<dbReference type="Pfam" id="PF13516">
    <property type="entry name" value="LRR_6"/>
    <property type="match status" value="10"/>
</dbReference>
<dbReference type="GO" id="GO:0005737">
    <property type="term" value="C:cytoplasm"/>
    <property type="evidence" value="ECO:0007669"/>
    <property type="project" value="UniProtKB-SubCell"/>
</dbReference>
<accession>A0A6J2WLA9</accession>
<dbReference type="InterPro" id="IPR027417">
    <property type="entry name" value="P-loop_NTPase"/>
</dbReference>
<name>A0A6J2WLA9_CHACN</name>
<sequence>MDPPHNFREGNCSTDLSMQQERSEISGDHGIPSEISAFLKCQLDHKHGLMIKFQHLFEGIAKQGNPTLLNEIYTELYITEGGSGEISNEHEVRQIETASRKPETLEIPIQYNDIFKPLPGQDKPIRTVLTKGVAGIGKTVSVQKFVLDWAEGKSNHDVHFIFPLPFRELNLMKEKKLCLMDLLDQFFRETKELREGAYEKYKLIFIFDGLDECRLPLDFHNNEILCDVTKPTSVDALLTNLIKGNLLPSALLWKTSRPAAANQILPECVDRITEVRGFNDPQKEEYFRKRISDLNLARRIIKHIKSSRSLYIMCHIPVFCWISATVLETMLSEAEKGEIPKTLTQMYAHFLFFQIKQQNQKYDGHYEMDPQWNKDTLLSLGKLAYKQLVKGNLIFYEEDLRESGIDVKEASVCSGVCTQIFREESGLYQGKVYSFTHLSIQEFLAALFVFLSFINRHNIQQQLIPELHSFNYMHSLSDLLKDAVDKALESRNGHLDLFLRFLLGLSVESNQTVLQGLLTQTGGSSQTSEEMVKYIEGKIREFRTPKKFVNLFYCLNELNSQSLVEEIQTYLRKTEAYRLSGTRLSSSQWSAVVFVLLTSEGNLDNFRLQKFHPSDECLGRLMAVVRASRTATLSYCSLTEKSCEALASALSSDSCCLRELDLGQNHLKDSGVNLLSEGLKNPCCKLEKLILYKCNLTENSCPALASALSSKSSSLRELDLSDNNLQDSGMKQLSTGLESPYCKLEILRLTDCHITEKSCAALASALSSNSSSLRELYLNWNNLLDSGVKLLSAGLENPHCKLEKLCLRYCRLTEKSSATLASLLSTDSCRLIELDLAHNNIQDSGVKQLSVALKDPHRKIQKLRLSSCNLTERGCVALASALGSNSSNLTELELSDNNLQDSGVKLLSAGLENLDCKLGTLSLCNCNITEEGFEALTSALRSNPAHLRELNLSENKPGDSGVKQLSALLVNQHCKLEKLKLIGCNLTEESFITLASALSSNSSSLRELDLSKNNMQDSGVKLLSAGLKNLHCKLEKLNVSRCSITEEGCAALASALKSNPSHLRELDLSWNKPGDLGAKLLSALLEDPHCKLEKLRSLIISDKEHKYLLSDGAGGFHNAALSLALLQTYVYSQPST</sequence>
<dbReference type="Pfam" id="PF17776">
    <property type="entry name" value="NLRC4_HD2"/>
    <property type="match status" value="1"/>
</dbReference>
<dbReference type="Proteomes" id="UP000504632">
    <property type="component" value="Chromosome 13"/>
</dbReference>
<evidence type="ECO:0000256" key="5">
    <source>
        <dbReference type="ARBA" id="ARBA00022741"/>
    </source>
</evidence>
<dbReference type="Gene3D" id="3.40.50.300">
    <property type="entry name" value="P-loop containing nucleotide triphosphate hydrolases"/>
    <property type="match status" value="1"/>
</dbReference>
<dbReference type="GeneID" id="115826597"/>
<dbReference type="InterPro" id="IPR029495">
    <property type="entry name" value="NACHT-assoc"/>
</dbReference>
<reference evidence="10" key="1">
    <citation type="submission" date="2025-08" db="UniProtKB">
        <authorList>
            <consortium name="RefSeq"/>
        </authorList>
    </citation>
    <scope>IDENTIFICATION</scope>
</reference>
<proteinExistence type="predicted"/>
<dbReference type="OrthoDB" id="120976at2759"/>
<evidence type="ECO:0000256" key="3">
    <source>
        <dbReference type="ARBA" id="ARBA00022614"/>
    </source>
</evidence>
<evidence type="ECO:0000256" key="1">
    <source>
        <dbReference type="ARBA" id="ARBA00004496"/>
    </source>
</evidence>
<dbReference type="Gene3D" id="3.80.10.10">
    <property type="entry name" value="Ribonuclease Inhibitor"/>
    <property type="match status" value="4"/>
</dbReference>
<dbReference type="PROSITE" id="PS50837">
    <property type="entry name" value="NACHT"/>
    <property type="match status" value="1"/>
</dbReference>
<dbReference type="SMART" id="SM00368">
    <property type="entry name" value="LRR_RI"/>
    <property type="match status" value="16"/>
</dbReference>
<evidence type="ECO:0000313" key="10">
    <source>
        <dbReference type="RefSeq" id="XP_030646335.1"/>
    </source>
</evidence>
<evidence type="ECO:0000256" key="6">
    <source>
        <dbReference type="ARBA" id="ARBA00022840"/>
    </source>
</evidence>
<organism evidence="9 10">
    <name type="scientific">Chanos chanos</name>
    <name type="common">Milkfish</name>
    <name type="synonym">Mugil chanos</name>
    <dbReference type="NCBI Taxonomy" id="29144"/>
    <lineage>
        <taxon>Eukaryota</taxon>
        <taxon>Metazoa</taxon>
        <taxon>Chordata</taxon>
        <taxon>Craniata</taxon>
        <taxon>Vertebrata</taxon>
        <taxon>Euteleostomi</taxon>
        <taxon>Actinopterygii</taxon>
        <taxon>Neopterygii</taxon>
        <taxon>Teleostei</taxon>
        <taxon>Ostariophysi</taxon>
        <taxon>Gonorynchiformes</taxon>
        <taxon>Chanidae</taxon>
        <taxon>Chanos</taxon>
    </lineage>
</organism>